<keyword evidence="4 13" id="KW-0337">GPI-anchor biosynthesis</keyword>
<dbReference type="Proteomes" id="UP000024635">
    <property type="component" value="Unassembled WGS sequence"/>
</dbReference>
<feature type="transmembrane region" description="Helical" evidence="13">
    <location>
        <begin position="148"/>
        <end position="166"/>
    </location>
</feature>
<evidence type="ECO:0000256" key="1">
    <source>
        <dbReference type="ARBA" id="ARBA00004477"/>
    </source>
</evidence>
<feature type="transmembrane region" description="Helical" evidence="13">
    <location>
        <begin position="85"/>
        <end position="107"/>
    </location>
</feature>
<feature type="transmembrane region" description="Helical" evidence="13">
    <location>
        <begin position="244"/>
        <end position="264"/>
    </location>
</feature>
<evidence type="ECO:0000256" key="3">
    <source>
        <dbReference type="ARBA" id="ARBA00011071"/>
    </source>
</evidence>
<accession>A0A016U1H5</accession>
<evidence type="ECO:0000256" key="4">
    <source>
        <dbReference type="ARBA" id="ARBA00022502"/>
    </source>
</evidence>
<dbReference type="Pfam" id="PF05007">
    <property type="entry name" value="Mannosyl_trans"/>
    <property type="match status" value="1"/>
</dbReference>
<keyword evidence="8 13" id="KW-0256">Endoplasmic reticulum</keyword>
<reference evidence="15" key="1">
    <citation type="journal article" date="2015" name="Nat. Genet.">
        <title>The genome and transcriptome of the zoonotic hookworm Ancylostoma ceylanicum identify infection-specific gene families.</title>
        <authorList>
            <person name="Schwarz E.M."/>
            <person name="Hu Y."/>
            <person name="Antoshechkin I."/>
            <person name="Miller M.M."/>
            <person name="Sternberg P.W."/>
            <person name="Aroian R.V."/>
        </authorList>
    </citation>
    <scope>NUCLEOTIDE SEQUENCE</scope>
    <source>
        <strain evidence="15">HY135</strain>
    </source>
</reference>
<dbReference type="PANTHER" id="PTHR12886:SF0">
    <property type="entry name" value="GPI MANNOSYLTRANSFERASE 1"/>
    <property type="match status" value="1"/>
</dbReference>
<dbReference type="UniPathway" id="UPA00196"/>
<comment type="caution">
    <text evidence="14">The sequence shown here is derived from an EMBL/GenBank/DDBJ whole genome shotgun (WGS) entry which is preliminary data.</text>
</comment>
<evidence type="ECO:0000256" key="11">
    <source>
        <dbReference type="ARBA" id="ARBA00093408"/>
    </source>
</evidence>
<keyword evidence="15" id="KW-1185">Reference proteome</keyword>
<dbReference type="PANTHER" id="PTHR12886">
    <property type="entry name" value="PIG-M MANNOSYLTRANSFERASE"/>
    <property type="match status" value="1"/>
</dbReference>
<evidence type="ECO:0000256" key="12">
    <source>
        <dbReference type="ARBA" id="ARBA00093608"/>
    </source>
</evidence>
<evidence type="ECO:0000313" key="15">
    <source>
        <dbReference type="Proteomes" id="UP000024635"/>
    </source>
</evidence>
<evidence type="ECO:0000256" key="10">
    <source>
        <dbReference type="ARBA" id="ARBA00023136"/>
    </source>
</evidence>
<dbReference type="EMBL" id="JARK01001400">
    <property type="protein sequence ID" value="EYC08712.1"/>
    <property type="molecule type" value="Genomic_DNA"/>
</dbReference>
<dbReference type="GO" id="GO:0005789">
    <property type="term" value="C:endoplasmic reticulum membrane"/>
    <property type="evidence" value="ECO:0007669"/>
    <property type="project" value="UniProtKB-SubCell"/>
</dbReference>
<dbReference type="GO" id="GO:0004376">
    <property type="term" value="F:GPI mannosyltransferase activity"/>
    <property type="evidence" value="ECO:0007669"/>
    <property type="project" value="InterPro"/>
</dbReference>
<protein>
    <recommendedName>
        <fullName evidence="12 13">GPI alpha-1,4-mannosyltransferase I, catalytic subunit</fullName>
        <ecNumber evidence="13">2.4.1.-</ecNumber>
    </recommendedName>
    <alternativeName>
        <fullName evidence="13">GPI mannosyltransferase I</fullName>
    </alternativeName>
</protein>
<comment type="pathway">
    <text evidence="2 13">Glycolipid biosynthesis; glycosylphosphatidylinositol-anchor biosynthesis.</text>
</comment>
<gene>
    <name evidence="14" type="primary">Acey_s0064.g3491</name>
    <name evidence="14" type="synonym">Acey-B0491.1</name>
    <name evidence="14" type="ORF">Y032_0064g3491</name>
</gene>
<evidence type="ECO:0000256" key="8">
    <source>
        <dbReference type="ARBA" id="ARBA00022824"/>
    </source>
</evidence>
<keyword evidence="6 13" id="KW-0808">Transferase</keyword>
<comment type="function">
    <text evidence="11 13">Catalytic subunit of the glycosylphosphatidylinositol-mannosyltransferase I complex which catalyzes the transfer of the first mannose, via an alpha-1,4 bond from a dolichol-phosphate-mannose (Dol-P-Man) to the glucosaminyl acyl phosphatidylinositol (GlcN-(acyl)PI) intermediate to generate alpha-D-Man-(1-&gt;4)-alpha-D-GlcN-(1-&gt;6)-(1-radyl,2-acyl-sn-glycero-3-phospho)-2-acyl-inositol and participates in the sixth step of the glycosylphosphatidylinositol-anchor biosynthesis.</text>
</comment>
<evidence type="ECO:0000256" key="13">
    <source>
        <dbReference type="RuleBase" id="RU365064"/>
    </source>
</evidence>
<sequence length="283" mass="32552">MLLSADEFANGGNADVLVCAAVLYTLYLLKNGQWVASALAHGALAVHLKIYPLIYLPSIFLHLCKFSTDEGFSASLRRLFLNWKGFAYAAISLVSFGAIVAGFYYMYGDLFLEEFLLYHIKRRDIKHNFSPYFYPLALVEGNEALSKFVGFLAFLPQVILIIYFAFRYHNDLPFCWFLSTFAFVTFNKVCTSQYFVWYIVFLPLVVDRIKMSMKEAVHLILLWFASQGVWLFFAYLFEFRGWQTLELVFAASIGFLLTNIHVMVKILRAYSGVKEMSSKSKVE</sequence>
<dbReference type="GO" id="GO:1990529">
    <property type="term" value="C:glycosylphosphatidylinositol-mannosyltransferase I complex"/>
    <property type="evidence" value="ECO:0007669"/>
    <property type="project" value="TreeGrafter"/>
</dbReference>
<dbReference type="EC" id="2.4.1.-" evidence="13"/>
<feature type="transmembrane region" description="Helical" evidence="13">
    <location>
        <begin position="41"/>
        <end position="64"/>
    </location>
</feature>
<dbReference type="GO" id="GO:0006506">
    <property type="term" value="P:GPI anchor biosynthetic process"/>
    <property type="evidence" value="ECO:0007669"/>
    <property type="project" value="UniProtKB-UniPathway"/>
</dbReference>
<evidence type="ECO:0000256" key="7">
    <source>
        <dbReference type="ARBA" id="ARBA00022692"/>
    </source>
</evidence>
<feature type="transmembrane region" description="Helical" evidence="13">
    <location>
        <begin position="216"/>
        <end position="237"/>
    </location>
</feature>
<feature type="transmembrane region" description="Helical" evidence="13">
    <location>
        <begin position="173"/>
        <end position="196"/>
    </location>
</feature>
<evidence type="ECO:0000256" key="2">
    <source>
        <dbReference type="ARBA" id="ARBA00004687"/>
    </source>
</evidence>
<evidence type="ECO:0000256" key="6">
    <source>
        <dbReference type="ARBA" id="ARBA00022679"/>
    </source>
</evidence>
<dbReference type="GO" id="GO:0051751">
    <property type="term" value="F:alpha-1,4-mannosyltransferase activity"/>
    <property type="evidence" value="ECO:0007669"/>
    <property type="project" value="InterPro"/>
</dbReference>
<comment type="subcellular location">
    <subcellularLocation>
        <location evidence="1 13">Endoplasmic reticulum membrane</location>
        <topology evidence="1 13">Multi-pass membrane protein</topology>
    </subcellularLocation>
</comment>
<name>A0A016U1H5_9BILA</name>
<evidence type="ECO:0000256" key="9">
    <source>
        <dbReference type="ARBA" id="ARBA00022989"/>
    </source>
</evidence>
<feature type="transmembrane region" description="Helical" evidence="13">
    <location>
        <begin position="12"/>
        <end position="29"/>
    </location>
</feature>
<comment type="similarity">
    <text evidence="3 13">Belongs to the PIGM family.</text>
</comment>
<keyword evidence="10 13" id="KW-0472">Membrane</keyword>
<keyword evidence="5 13" id="KW-0328">Glycosyltransferase</keyword>
<evidence type="ECO:0000256" key="5">
    <source>
        <dbReference type="ARBA" id="ARBA00022676"/>
    </source>
</evidence>
<evidence type="ECO:0000313" key="14">
    <source>
        <dbReference type="EMBL" id="EYC08712.1"/>
    </source>
</evidence>
<keyword evidence="7 13" id="KW-0812">Transmembrane</keyword>
<dbReference type="InterPro" id="IPR007704">
    <property type="entry name" value="PIG-M"/>
</dbReference>
<dbReference type="OrthoDB" id="1741594at2759"/>
<proteinExistence type="inferred from homology"/>
<dbReference type="AlphaFoldDB" id="A0A016U1H5"/>
<organism evidence="14 15">
    <name type="scientific">Ancylostoma ceylanicum</name>
    <dbReference type="NCBI Taxonomy" id="53326"/>
    <lineage>
        <taxon>Eukaryota</taxon>
        <taxon>Metazoa</taxon>
        <taxon>Ecdysozoa</taxon>
        <taxon>Nematoda</taxon>
        <taxon>Chromadorea</taxon>
        <taxon>Rhabditida</taxon>
        <taxon>Rhabditina</taxon>
        <taxon>Rhabditomorpha</taxon>
        <taxon>Strongyloidea</taxon>
        <taxon>Ancylostomatidae</taxon>
        <taxon>Ancylostomatinae</taxon>
        <taxon>Ancylostoma</taxon>
    </lineage>
</organism>
<keyword evidence="9 13" id="KW-1133">Transmembrane helix</keyword>
<dbReference type="STRING" id="53326.A0A016U1H5"/>